<dbReference type="Proteomes" id="UP000306393">
    <property type="component" value="Unassembled WGS sequence"/>
</dbReference>
<dbReference type="EMBL" id="JACYNN010000015">
    <property type="protein sequence ID" value="MBD8108159.1"/>
    <property type="molecule type" value="Genomic_DNA"/>
</dbReference>
<keyword evidence="4" id="KW-1185">Reference proteome</keyword>
<dbReference type="PROSITE" id="PS51257">
    <property type="entry name" value="PROKAR_LIPOPROTEIN"/>
    <property type="match status" value="1"/>
</dbReference>
<dbReference type="EMBL" id="QGAC01000018">
    <property type="protein sequence ID" value="TKJ86706.1"/>
    <property type="molecule type" value="Genomic_DNA"/>
</dbReference>
<protein>
    <recommendedName>
        <fullName evidence="5">Lipoprotein</fullName>
    </recommendedName>
</protein>
<evidence type="ECO:0000313" key="1">
    <source>
        <dbReference type="EMBL" id="MBD8108159.1"/>
    </source>
</evidence>
<evidence type="ECO:0000313" key="4">
    <source>
        <dbReference type="Proteomes" id="UP000661012"/>
    </source>
</evidence>
<dbReference type="AlphaFoldDB" id="A0A4U3F2E1"/>
<dbReference type="RefSeq" id="WP_137269735.1">
    <property type="nucleotide sequence ID" value="NZ_CP101614.1"/>
</dbReference>
<dbReference type="Proteomes" id="UP000661012">
    <property type="component" value="Unassembled WGS sequence"/>
</dbReference>
<name>A0A4U3F2E1_9GAMM</name>
<evidence type="ECO:0008006" key="5">
    <source>
        <dbReference type="Google" id="ProtNLM"/>
    </source>
</evidence>
<organism evidence="2 3">
    <name type="scientific">Erwinia persicina</name>
    <dbReference type="NCBI Taxonomy" id="55211"/>
    <lineage>
        <taxon>Bacteria</taxon>
        <taxon>Pseudomonadati</taxon>
        <taxon>Pseudomonadota</taxon>
        <taxon>Gammaproteobacteria</taxon>
        <taxon>Enterobacterales</taxon>
        <taxon>Erwiniaceae</taxon>
        <taxon>Erwinia</taxon>
    </lineage>
</organism>
<gene>
    <name evidence="2" type="ORF">EpCFBP13511_17850</name>
    <name evidence="1" type="ORF">IFT93_17350</name>
</gene>
<dbReference type="OrthoDB" id="6520058at2"/>
<reference evidence="1 4" key="2">
    <citation type="journal article" date="2020" name="FEMS Microbiol. Ecol.">
        <title>Temporal dynamics of bacterial communities during seed development and maturation.</title>
        <authorList>
            <person name="Chesneau G."/>
            <person name="Torres-Cortes G."/>
            <person name="Briand M."/>
            <person name="Darrasse A."/>
            <person name="Preveaux A."/>
            <person name="Marais C."/>
            <person name="Jacques M.A."/>
            <person name="Shade A."/>
            <person name="Barret M."/>
        </authorList>
    </citation>
    <scope>NUCLEOTIDE SEQUENCE [LARGE SCALE GENOMIC DNA]</scope>
    <source>
        <strain evidence="1 4">CFBP13732</strain>
    </source>
</reference>
<evidence type="ECO:0000313" key="2">
    <source>
        <dbReference type="EMBL" id="TKJ86706.1"/>
    </source>
</evidence>
<accession>A0A4U3F2E1</accession>
<proteinExistence type="predicted"/>
<sequence length="119" mass="13301">MKKIAIVAAAIALSGCVDMGRVGMHPKVKTAYLNAHRHVGTDCLYQAAYRQHLSLEKDDPLPGGTERYNLLDKNDETVAWLDASPFGNKQTSVDFYYGPDEPEIERSIETMILQCKNPF</sequence>
<evidence type="ECO:0000313" key="3">
    <source>
        <dbReference type="Proteomes" id="UP000306393"/>
    </source>
</evidence>
<reference evidence="2 3" key="1">
    <citation type="journal article" date="2019" name="Sci. Rep.">
        <title>Differences in resource use lead to coexistence of seed-transmitted microbial populations.</title>
        <authorList>
            <person name="Torres-Cortes G."/>
            <person name="Garcia B.J."/>
            <person name="Compant S."/>
            <person name="Rezki S."/>
            <person name="Jones P."/>
            <person name="Preveaux A."/>
            <person name="Briand M."/>
            <person name="Roulet A."/>
            <person name="Bouchez O."/>
            <person name="Jacobson D."/>
            <person name="Barret M."/>
        </authorList>
    </citation>
    <scope>NUCLEOTIDE SEQUENCE [LARGE SCALE GENOMIC DNA]</scope>
    <source>
        <strain evidence="2 3">CFBP13511</strain>
    </source>
</reference>
<comment type="caution">
    <text evidence="2">The sequence shown here is derived from an EMBL/GenBank/DDBJ whole genome shotgun (WGS) entry which is preliminary data.</text>
</comment>